<name>A0ACC0CYP9_9PEZI</name>
<protein>
    <submittedName>
        <fullName evidence="1">Uncharacterized protein</fullName>
    </submittedName>
</protein>
<evidence type="ECO:0000313" key="1">
    <source>
        <dbReference type="EMBL" id="KAI6085225.1"/>
    </source>
</evidence>
<dbReference type="Proteomes" id="UP001497680">
    <property type="component" value="Unassembled WGS sequence"/>
</dbReference>
<evidence type="ECO:0000313" key="2">
    <source>
        <dbReference type="Proteomes" id="UP001497680"/>
    </source>
</evidence>
<sequence length="222" mass="25061">MDGLAYIYGYVYVCSLCVCVCRKTLGISTGGVHVRCHDVDRYRSPIEAVRMLIDTHTWSNPDEEYLTFEHVFSVEVVPFKQACISRNTEGCILFNNMLDLPRSLSQMPTLSTCSNLVVRARILARLIPLKVIPVFDSKAIVAYNLSMASRGPTSTREWVHYFPDFPDASPNPTLPPTLQPPHRGESSPRTLETLDSAMHKTSREIVYQARGGGKRSSIRRRR</sequence>
<keyword evidence="2" id="KW-1185">Reference proteome</keyword>
<reference evidence="1 2" key="1">
    <citation type="journal article" date="2022" name="New Phytol.">
        <title>Ecological generalism drives hyperdiversity of secondary metabolite gene clusters in xylarialean endophytes.</title>
        <authorList>
            <person name="Franco M.E.E."/>
            <person name="Wisecaver J.H."/>
            <person name="Arnold A.E."/>
            <person name="Ju Y.M."/>
            <person name="Slot J.C."/>
            <person name="Ahrendt S."/>
            <person name="Moore L.P."/>
            <person name="Eastman K.E."/>
            <person name="Scott K."/>
            <person name="Konkel Z."/>
            <person name="Mondo S.J."/>
            <person name="Kuo A."/>
            <person name="Hayes R.D."/>
            <person name="Haridas S."/>
            <person name="Andreopoulos B."/>
            <person name="Riley R."/>
            <person name="LaButti K."/>
            <person name="Pangilinan J."/>
            <person name="Lipzen A."/>
            <person name="Amirebrahimi M."/>
            <person name="Yan J."/>
            <person name="Adam C."/>
            <person name="Keymanesh K."/>
            <person name="Ng V."/>
            <person name="Louie K."/>
            <person name="Northen T."/>
            <person name="Drula E."/>
            <person name="Henrissat B."/>
            <person name="Hsieh H.M."/>
            <person name="Youens-Clark K."/>
            <person name="Lutzoni F."/>
            <person name="Miadlikowska J."/>
            <person name="Eastwood D.C."/>
            <person name="Hamelin R.C."/>
            <person name="Grigoriev I.V."/>
            <person name="U'Ren J.M."/>
        </authorList>
    </citation>
    <scope>NUCLEOTIDE SEQUENCE [LARGE SCALE GENOMIC DNA]</scope>
    <source>
        <strain evidence="1 2">ER1909</strain>
    </source>
</reference>
<organism evidence="1 2">
    <name type="scientific">Hypoxylon rubiginosum</name>
    <dbReference type="NCBI Taxonomy" id="110542"/>
    <lineage>
        <taxon>Eukaryota</taxon>
        <taxon>Fungi</taxon>
        <taxon>Dikarya</taxon>
        <taxon>Ascomycota</taxon>
        <taxon>Pezizomycotina</taxon>
        <taxon>Sordariomycetes</taxon>
        <taxon>Xylariomycetidae</taxon>
        <taxon>Xylariales</taxon>
        <taxon>Hypoxylaceae</taxon>
        <taxon>Hypoxylon</taxon>
    </lineage>
</organism>
<accession>A0ACC0CYP9</accession>
<proteinExistence type="predicted"/>
<gene>
    <name evidence="1" type="ORF">F4821DRAFT_261241</name>
</gene>
<dbReference type="EMBL" id="MU394328">
    <property type="protein sequence ID" value="KAI6085225.1"/>
    <property type="molecule type" value="Genomic_DNA"/>
</dbReference>
<comment type="caution">
    <text evidence="1">The sequence shown here is derived from an EMBL/GenBank/DDBJ whole genome shotgun (WGS) entry which is preliminary data.</text>
</comment>